<feature type="coiled-coil region" evidence="4">
    <location>
        <begin position="787"/>
        <end position="862"/>
    </location>
</feature>
<comment type="subunit">
    <text evidence="2">Heterodimer of SbcC and SbcD.</text>
</comment>
<evidence type="ECO:0000256" key="1">
    <source>
        <dbReference type="ARBA" id="ARBA00006930"/>
    </source>
</evidence>
<name>A0A419T900_9FIRM</name>
<evidence type="ECO:0000256" key="3">
    <source>
        <dbReference type="ARBA" id="ARBA00013368"/>
    </source>
</evidence>
<evidence type="ECO:0000313" key="5">
    <source>
        <dbReference type="EMBL" id="RKD33948.1"/>
    </source>
</evidence>
<dbReference type="Proteomes" id="UP000284277">
    <property type="component" value="Unassembled WGS sequence"/>
</dbReference>
<evidence type="ECO:0000256" key="4">
    <source>
        <dbReference type="SAM" id="Coils"/>
    </source>
</evidence>
<dbReference type="PANTHER" id="PTHR32114">
    <property type="entry name" value="ABC TRANSPORTER ABCH.3"/>
    <property type="match status" value="1"/>
</dbReference>
<reference evidence="5 6" key="1">
    <citation type="submission" date="2016-08" db="EMBL/GenBank/DDBJ databases">
        <title>A new outlook on sporulation: Clostridium algidixylanolyticum.</title>
        <authorList>
            <person name="Poppleton D.I."/>
            <person name="Gribaldo S."/>
        </authorList>
    </citation>
    <scope>NUCLEOTIDE SEQUENCE [LARGE SCALE GENOMIC DNA]</scope>
    <source>
        <strain evidence="5 6">SPL73</strain>
    </source>
</reference>
<protein>
    <recommendedName>
        <fullName evidence="3">Nuclease SbcCD subunit C</fullName>
    </recommendedName>
</protein>
<accession>A0A419T900</accession>
<proteinExistence type="inferred from homology"/>
<comment type="caution">
    <text evidence="5">The sequence shown here is derived from an EMBL/GenBank/DDBJ whole genome shotgun (WGS) entry which is preliminary data.</text>
</comment>
<evidence type="ECO:0000313" key="6">
    <source>
        <dbReference type="Proteomes" id="UP000284277"/>
    </source>
</evidence>
<feature type="coiled-coil region" evidence="4">
    <location>
        <begin position="465"/>
        <end position="492"/>
    </location>
</feature>
<organism evidence="5 6">
    <name type="scientific">Lacrimispora algidixylanolytica</name>
    <dbReference type="NCBI Taxonomy" id="94868"/>
    <lineage>
        <taxon>Bacteria</taxon>
        <taxon>Bacillati</taxon>
        <taxon>Bacillota</taxon>
        <taxon>Clostridia</taxon>
        <taxon>Lachnospirales</taxon>
        <taxon>Lachnospiraceae</taxon>
        <taxon>Lacrimispora</taxon>
    </lineage>
</organism>
<dbReference type="PANTHER" id="PTHR32114:SF2">
    <property type="entry name" value="ABC TRANSPORTER ABCH.3"/>
    <property type="match status" value="1"/>
</dbReference>
<dbReference type="SUPFAM" id="SSF52540">
    <property type="entry name" value="P-loop containing nucleoside triphosphate hydrolases"/>
    <property type="match status" value="1"/>
</dbReference>
<dbReference type="RefSeq" id="WP_120195374.1">
    <property type="nucleotide sequence ID" value="NZ_MCIA01000003.1"/>
</dbReference>
<evidence type="ECO:0000256" key="2">
    <source>
        <dbReference type="ARBA" id="ARBA00011322"/>
    </source>
</evidence>
<gene>
    <name evidence="5" type="ORF">BET01_12330</name>
</gene>
<keyword evidence="4" id="KW-0175">Coiled coil</keyword>
<dbReference type="OrthoDB" id="9784297at2"/>
<dbReference type="Gene3D" id="3.40.50.300">
    <property type="entry name" value="P-loop containing nucleotide triphosphate hydrolases"/>
    <property type="match status" value="2"/>
</dbReference>
<comment type="similarity">
    <text evidence="1">Belongs to the SMC family. SbcC subfamily.</text>
</comment>
<dbReference type="InterPro" id="IPR027417">
    <property type="entry name" value="P-loop_NTPase"/>
</dbReference>
<feature type="coiled-coil region" evidence="4">
    <location>
        <begin position="578"/>
        <end position="612"/>
    </location>
</feature>
<sequence>MGKKIKEIEIEAFRAYKEKQIFSLINEVSGDIANFAVIYAPNGYGKTSFFDAIEWLITSEIGRLNTSGAMKEEVSQEEGYILKNRESKKDHGTVGILTEDDAKLIRQTHKGRYKNDYNKQSITKEMTPNLSGLELEKQNFCTTNLLAHDKITNFLQSYTAGDKTKMLQIFWDTKGYSKILEQVDAMYIEIDNRKKTIEKDIAITEKQLGKLQYEKDLEKAVEEAIYNYNETKNSFIQFENLLKNLSDLIKHVQYLIDENQFQQNNKKNKITDIELLLEEYNVYELNFNEYIKSNKNIEIMQKKLNDLLELKKWNEKLSSALEEKQIYIEILDNWDDYIAKSELISKTEEEKKLIETQRPELQKFIIADKNALLHVYKEIKELSEKQIALEKERNQLETDAIKYFENLDFMKHKVYLIDKSKAVISCGNKKSKDATMKIHLLKNSKDIKEIKNLLSNDDLEILRKIDNVENEKQKLETIIEQLNNAYQSKVELFDKIKQINVLGKALIEEKQLTACPVCHKQYESFEKLLSQTSSLVQNNHEVKELTEKILKNKNHHEEIKSVLVQLKNVRDIRFNEIIHTLEKDVEKNDQRVRRINRKLEDWNDSYEKKQSANQIIDTKYKEFHFDQIGKEEIQIQKSKISFLIEKIIGELINKNKDKDRLLEQIQQYEDISAKMSVRLIDLNTQQSINKKEKVYIKLSTYLENKKYTLVVPQSNQLKQVLIGKQKEVMNSISDYQKQIATYDALSVENMEDLNVQNHNLLLHLQEQKVLVDSYTFRCQKMIGYNNNENIQEELLCLKLKEEKEQADLKVQNEKLTAINENSKRLSEQKIWLEKKIEIDEKKQEVEKVSEKLEKLIESKNDIQMYIVEQTNAYFKSNLINEIYQKIDPHPSMNYIDFETKIGKRGLQTFINSCDKNKKNKISPMLYLSSAQVNILSLCIFLAKVLSENNTTLNTIFIDDPIQHLDGINLLAFIDLLRTITSELNRQIIISTHNEQFYKLLKIKMDDRYYQSKFIELNSVGEVKKIKN</sequence>
<dbReference type="EMBL" id="MCIA01000003">
    <property type="protein sequence ID" value="RKD33948.1"/>
    <property type="molecule type" value="Genomic_DNA"/>
</dbReference>
<dbReference type="AlphaFoldDB" id="A0A419T900"/>
<keyword evidence="6" id="KW-1185">Reference proteome</keyword>